<dbReference type="InterPro" id="IPR008775">
    <property type="entry name" value="Phytyl_CoA_dOase-like"/>
</dbReference>
<evidence type="ECO:0000256" key="4">
    <source>
        <dbReference type="ARBA" id="ARBA00005830"/>
    </source>
</evidence>
<dbReference type="GO" id="GO:0031418">
    <property type="term" value="F:L-ascorbic acid binding"/>
    <property type="evidence" value="ECO:0007669"/>
    <property type="project" value="UniProtKB-KW"/>
</dbReference>
<name>A0A067R877_ZOONE</name>
<keyword evidence="9" id="KW-0408">Iron</keyword>
<evidence type="ECO:0000256" key="8">
    <source>
        <dbReference type="ARBA" id="ARBA00023002"/>
    </source>
</evidence>
<dbReference type="PANTHER" id="PTHR21308:SF1">
    <property type="entry name" value="PHYTANOYL-COA DIOXYGENASE, PEROXISOMAL"/>
    <property type="match status" value="1"/>
</dbReference>
<organism evidence="13 14">
    <name type="scientific">Zootermopsis nevadensis</name>
    <name type="common">Dampwood termite</name>
    <dbReference type="NCBI Taxonomy" id="136037"/>
    <lineage>
        <taxon>Eukaryota</taxon>
        <taxon>Metazoa</taxon>
        <taxon>Ecdysozoa</taxon>
        <taxon>Arthropoda</taxon>
        <taxon>Hexapoda</taxon>
        <taxon>Insecta</taxon>
        <taxon>Pterygota</taxon>
        <taxon>Neoptera</taxon>
        <taxon>Polyneoptera</taxon>
        <taxon>Dictyoptera</taxon>
        <taxon>Blattodea</taxon>
        <taxon>Blattoidea</taxon>
        <taxon>Termitoidae</taxon>
        <taxon>Termopsidae</taxon>
        <taxon>Zootermopsis</taxon>
    </lineage>
</organism>
<dbReference type="Proteomes" id="UP000027135">
    <property type="component" value="Unassembled WGS sequence"/>
</dbReference>
<evidence type="ECO:0000256" key="3">
    <source>
        <dbReference type="ARBA" id="ARBA00004872"/>
    </source>
</evidence>
<evidence type="ECO:0000313" key="13">
    <source>
        <dbReference type="EMBL" id="KDR15754.1"/>
    </source>
</evidence>
<comment type="cofactor">
    <cofactor evidence="1">
        <name>L-ascorbate</name>
        <dbReference type="ChEBI" id="CHEBI:38290"/>
    </cofactor>
</comment>
<sequence length="351" mass="40523">MSLMTLGKLCTCFFCRNQLIFFGRTVKMASDRMKIIFHHIHGRNAIFAPRLIETGALAEHLPTEHFRYTTNNPLLSSSQRKFYEENGYIVIPRLVEEKLIEELCKRFVDVCEGRVPRGNMTLMKDISLKDTNATGEYLYYKLQDIVWEEVLSKYILHPKVLDYVECFTGPNIKAMHSMLINKPPYSGIHPLHQDLHYFPFRPADRIVAAWTAMESVNENNGCLVVIPGTHKGELQSHDYPKWNHTINKAFHRVEGFENQPLVSLEMEKGDTVFFHPILVHGSGINKTKGFRKAISCHYAASECYYIDVEGTTQQNIAKEVEDMASRRGLPFDFQSVWKYRSRLARGKELSL</sequence>
<accession>A0A067R877</accession>
<keyword evidence="7 13" id="KW-0223">Dioxygenase</keyword>
<evidence type="ECO:0000256" key="1">
    <source>
        <dbReference type="ARBA" id="ARBA00001961"/>
    </source>
</evidence>
<evidence type="ECO:0000256" key="7">
    <source>
        <dbReference type="ARBA" id="ARBA00022964"/>
    </source>
</evidence>
<comment type="cofactor">
    <cofactor evidence="2">
        <name>Fe cation</name>
        <dbReference type="ChEBI" id="CHEBI:24875"/>
    </cofactor>
</comment>
<dbReference type="GO" id="GO:0001561">
    <property type="term" value="P:fatty acid alpha-oxidation"/>
    <property type="evidence" value="ECO:0007669"/>
    <property type="project" value="InterPro"/>
</dbReference>
<proteinExistence type="inferred from homology"/>
<gene>
    <name evidence="13" type="ORF">L798_10297</name>
</gene>
<evidence type="ECO:0000256" key="10">
    <source>
        <dbReference type="ARBA" id="ARBA00034809"/>
    </source>
</evidence>
<dbReference type="SUPFAM" id="SSF51197">
    <property type="entry name" value="Clavaminate synthase-like"/>
    <property type="match status" value="1"/>
</dbReference>
<dbReference type="GO" id="GO:0005777">
    <property type="term" value="C:peroxisome"/>
    <property type="evidence" value="ECO:0007669"/>
    <property type="project" value="UniProtKB-ARBA"/>
</dbReference>
<dbReference type="eggNOG" id="KOG3290">
    <property type="taxonomic scope" value="Eukaryota"/>
</dbReference>
<comment type="similarity">
    <text evidence="4">Belongs to the PhyH family.</text>
</comment>
<dbReference type="FunFam" id="2.60.120.620:FF:000012">
    <property type="entry name" value="Phytanoyl-CoA dioxygenase, peroxisomal"/>
    <property type="match status" value="1"/>
</dbReference>
<dbReference type="EC" id="1.14.11.18" evidence="10"/>
<evidence type="ECO:0000313" key="14">
    <source>
        <dbReference type="Proteomes" id="UP000027135"/>
    </source>
</evidence>
<dbReference type="Gene3D" id="2.60.120.620">
    <property type="entry name" value="q2cbj1_9rhob like domain"/>
    <property type="match status" value="1"/>
</dbReference>
<reference evidence="13 14" key="1">
    <citation type="journal article" date="2014" name="Nat. Commun.">
        <title>Molecular traces of alternative social organization in a termite genome.</title>
        <authorList>
            <person name="Terrapon N."/>
            <person name="Li C."/>
            <person name="Robertson H.M."/>
            <person name="Ji L."/>
            <person name="Meng X."/>
            <person name="Booth W."/>
            <person name="Chen Z."/>
            <person name="Childers C.P."/>
            <person name="Glastad K.M."/>
            <person name="Gokhale K."/>
            <person name="Gowin J."/>
            <person name="Gronenberg W."/>
            <person name="Hermansen R.A."/>
            <person name="Hu H."/>
            <person name="Hunt B.G."/>
            <person name="Huylmans A.K."/>
            <person name="Khalil S.M."/>
            <person name="Mitchell R.D."/>
            <person name="Munoz-Torres M.C."/>
            <person name="Mustard J.A."/>
            <person name="Pan H."/>
            <person name="Reese J.T."/>
            <person name="Scharf M.E."/>
            <person name="Sun F."/>
            <person name="Vogel H."/>
            <person name="Xiao J."/>
            <person name="Yang W."/>
            <person name="Yang Z."/>
            <person name="Yang Z."/>
            <person name="Zhou J."/>
            <person name="Zhu J."/>
            <person name="Brent C.S."/>
            <person name="Elsik C.G."/>
            <person name="Goodisman M.A."/>
            <person name="Liberles D.A."/>
            <person name="Roe R.M."/>
            <person name="Vargo E.L."/>
            <person name="Vilcinskas A."/>
            <person name="Wang J."/>
            <person name="Bornberg-Bauer E."/>
            <person name="Korb J."/>
            <person name="Zhang G."/>
            <person name="Liebig J."/>
        </authorList>
    </citation>
    <scope>NUCLEOTIDE SEQUENCE [LARGE SCALE GENOMIC DNA]</scope>
    <source>
        <tissue evidence="13">Whole organism</tissue>
    </source>
</reference>
<protein>
    <recommendedName>
        <fullName evidence="10">phytanoyl-CoA dioxygenase</fullName>
        <ecNumber evidence="10">1.14.11.18</ecNumber>
    </recommendedName>
    <alternativeName>
        <fullName evidence="11">Phytanic acid oxidase</fullName>
    </alternativeName>
    <alternativeName>
        <fullName evidence="12">Phytanoyl-CoA alpha-hydroxylase</fullName>
    </alternativeName>
</protein>
<dbReference type="EMBL" id="KK852817">
    <property type="protein sequence ID" value="KDR15754.1"/>
    <property type="molecule type" value="Genomic_DNA"/>
</dbReference>
<dbReference type="OMA" id="CCAWTAM"/>
<evidence type="ECO:0000256" key="6">
    <source>
        <dbReference type="ARBA" id="ARBA00022896"/>
    </source>
</evidence>
<evidence type="ECO:0000256" key="2">
    <source>
        <dbReference type="ARBA" id="ARBA00001962"/>
    </source>
</evidence>
<keyword evidence="14" id="KW-1185">Reference proteome</keyword>
<dbReference type="InParanoid" id="A0A067R877"/>
<dbReference type="InterPro" id="IPR047128">
    <property type="entry name" value="PhyH"/>
</dbReference>
<dbReference type="AlphaFoldDB" id="A0A067R877"/>
<evidence type="ECO:0000256" key="11">
    <source>
        <dbReference type="ARBA" id="ARBA00034921"/>
    </source>
</evidence>
<evidence type="ECO:0000256" key="12">
    <source>
        <dbReference type="ARBA" id="ARBA00034924"/>
    </source>
</evidence>
<dbReference type="GO" id="GO:0048244">
    <property type="term" value="F:phytanoyl-CoA dioxygenase activity"/>
    <property type="evidence" value="ECO:0007669"/>
    <property type="project" value="UniProtKB-EC"/>
</dbReference>
<dbReference type="STRING" id="136037.A0A067R877"/>
<evidence type="ECO:0000256" key="5">
    <source>
        <dbReference type="ARBA" id="ARBA00022723"/>
    </source>
</evidence>
<dbReference type="GO" id="GO:0046872">
    <property type="term" value="F:metal ion binding"/>
    <property type="evidence" value="ECO:0007669"/>
    <property type="project" value="UniProtKB-KW"/>
</dbReference>
<keyword evidence="5" id="KW-0479">Metal-binding</keyword>
<keyword evidence="6" id="KW-0847">Vitamin C</keyword>
<evidence type="ECO:0000256" key="9">
    <source>
        <dbReference type="ARBA" id="ARBA00023004"/>
    </source>
</evidence>
<dbReference type="PANTHER" id="PTHR21308">
    <property type="entry name" value="PHYTANOYL-COA ALPHA-HYDROXYLASE"/>
    <property type="match status" value="1"/>
</dbReference>
<dbReference type="Pfam" id="PF05721">
    <property type="entry name" value="PhyH"/>
    <property type="match status" value="1"/>
</dbReference>
<keyword evidence="8" id="KW-0560">Oxidoreductase</keyword>
<comment type="pathway">
    <text evidence="3">Lipid metabolism; fatty acid metabolism.</text>
</comment>